<dbReference type="GO" id="GO:0043130">
    <property type="term" value="F:ubiquitin binding"/>
    <property type="evidence" value="ECO:0007669"/>
    <property type="project" value="InterPro"/>
</dbReference>
<dbReference type="OrthoDB" id="1854593at2759"/>
<feature type="domain" description="CUE" evidence="2">
    <location>
        <begin position="25"/>
        <end position="67"/>
    </location>
</feature>
<sequence length="127" mass="14214">MAVMVKEKENASQNDQKVDRTGSSEFQKMILQVKDVLPDTPEAVIECDLRKTGDVDTTITNILEKKTAPIPEAAESSGFSLRSLSEGESFKAHKFEKSAKARQLSFAERKQAMLESARLKYRIKHGL</sequence>
<dbReference type="AlphaFoldDB" id="A0A3S0Z756"/>
<evidence type="ECO:0000259" key="2">
    <source>
        <dbReference type="PROSITE" id="PS51140"/>
    </source>
</evidence>
<gene>
    <name evidence="3" type="ORF">EGW08_020095</name>
</gene>
<comment type="caution">
    <text evidence="3">The sequence shown here is derived from an EMBL/GenBank/DDBJ whole genome shotgun (WGS) entry which is preliminary data.</text>
</comment>
<accession>A0A3S0Z756</accession>
<dbReference type="Gene3D" id="1.10.8.10">
    <property type="entry name" value="DNA helicase RuvA subunit, C-terminal domain"/>
    <property type="match status" value="1"/>
</dbReference>
<proteinExistence type="predicted"/>
<dbReference type="Proteomes" id="UP000271974">
    <property type="component" value="Unassembled WGS sequence"/>
</dbReference>
<keyword evidence="4" id="KW-1185">Reference proteome</keyword>
<evidence type="ECO:0000313" key="3">
    <source>
        <dbReference type="EMBL" id="RUS72153.1"/>
    </source>
</evidence>
<name>A0A3S0Z756_ELYCH</name>
<evidence type="ECO:0000256" key="1">
    <source>
        <dbReference type="SAM" id="MobiDB-lite"/>
    </source>
</evidence>
<dbReference type="STRING" id="188477.A0A3S0Z756"/>
<dbReference type="Pfam" id="PF02845">
    <property type="entry name" value="CUE"/>
    <property type="match status" value="1"/>
</dbReference>
<dbReference type="InterPro" id="IPR003892">
    <property type="entry name" value="CUE"/>
</dbReference>
<dbReference type="EMBL" id="RQTK01001105">
    <property type="protein sequence ID" value="RUS72153.1"/>
    <property type="molecule type" value="Genomic_DNA"/>
</dbReference>
<feature type="compositionally biased region" description="Basic and acidic residues" evidence="1">
    <location>
        <begin position="1"/>
        <end position="22"/>
    </location>
</feature>
<feature type="region of interest" description="Disordered" evidence="1">
    <location>
        <begin position="1"/>
        <end position="24"/>
    </location>
</feature>
<dbReference type="SMART" id="SM00546">
    <property type="entry name" value="CUE"/>
    <property type="match status" value="1"/>
</dbReference>
<organism evidence="3 4">
    <name type="scientific">Elysia chlorotica</name>
    <name type="common">Eastern emerald elysia</name>
    <name type="synonym">Sea slug</name>
    <dbReference type="NCBI Taxonomy" id="188477"/>
    <lineage>
        <taxon>Eukaryota</taxon>
        <taxon>Metazoa</taxon>
        <taxon>Spiralia</taxon>
        <taxon>Lophotrochozoa</taxon>
        <taxon>Mollusca</taxon>
        <taxon>Gastropoda</taxon>
        <taxon>Heterobranchia</taxon>
        <taxon>Euthyneura</taxon>
        <taxon>Panpulmonata</taxon>
        <taxon>Sacoglossa</taxon>
        <taxon>Placobranchoidea</taxon>
        <taxon>Plakobranchidae</taxon>
        <taxon>Elysia</taxon>
    </lineage>
</organism>
<dbReference type="PROSITE" id="PS51140">
    <property type="entry name" value="CUE"/>
    <property type="match status" value="1"/>
</dbReference>
<protein>
    <recommendedName>
        <fullName evidence="2">CUE domain-containing protein</fullName>
    </recommendedName>
</protein>
<evidence type="ECO:0000313" key="4">
    <source>
        <dbReference type="Proteomes" id="UP000271974"/>
    </source>
</evidence>
<reference evidence="3 4" key="1">
    <citation type="submission" date="2019-01" db="EMBL/GenBank/DDBJ databases">
        <title>A draft genome assembly of the solar-powered sea slug Elysia chlorotica.</title>
        <authorList>
            <person name="Cai H."/>
            <person name="Li Q."/>
            <person name="Fang X."/>
            <person name="Li J."/>
            <person name="Curtis N.E."/>
            <person name="Altenburger A."/>
            <person name="Shibata T."/>
            <person name="Feng M."/>
            <person name="Maeda T."/>
            <person name="Schwartz J.A."/>
            <person name="Shigenobu S."/>
            <person name="Lundholm N."/>
            <person name="Nishiyama T."/>
            <person name="Yang H."/>
            <person name="Hasebe M."/>
            <person name="Li S."/>
            <person name="Pierce S.K."/>
            <person name="Wang J."/>
        </authorList>
    </citation>
    <scope>NUCLEOTIDE SEQUENCE [LARGE SCALE GENOMIC DNA]</scope>
    <source>
        <strain evidence="3">EC2010</strain>
        <tissue evidence="3">Whole organism of an adult</tissue>
    </source>
</reference>